<evidence type="ECO:0000256" key="1">
    <source>
        <dbReference type="ARBA" id="ARBA00022460"/>
    </source>
</evidence>
<sequence length="178" mass="18540">MAFKFLTFCALVAVARAGVISGPAVTTYQAAAPLAKTISYSAPASLAYAAPIAKTLVAAPLAKADEYDPNPEYSFSYGISDALTGDQKEQHESRSGDVVQGSYSLVEPDGSKRIVDYTADPVHGFNAAVRRESVAVKAIAAAPVVAAKTVIAQPALASYSAPLATKTILAQQPTLYHH</sequence>
<dbReference type="PROSITE" id="PS00233">
    <property type="entry name" value="CHIT_BIND_RR_1"/>
    <property type="match status" value="1"/>
</dbReference>
<dbReference type="PRINTS" id="PR00947">
    <property type="entry name" value="CUTICLE"/>
</dbReference>
<feature type="chain" id="PRO_5036442976" evidence="3">
    <location>
        <begin position="18"/>
        <end position="178"/>
    </location>
</feature>
<protein>
    <submittedName>
        <fullName evidence="4">AAEL009807-PA</fullName>
    </submittedName>
</protein>
<dbReference type="EMBL" id="CH477614">
    <property type="protein sequence ID" value="EAT38303.1"/>
    <property type="molecule type" value="Genomic_DNA"/>
</dbReference>
<dbReference type="InterPro" id="IPR000618">
    <property type="entry name" value="Insect_cuticle"/>
</dbReference>
<organism evidence="4 5">
    <name type="scientific">Aedes aegypti</name>
    <name type="common">Yellowfever mosquito</name>
    <name type="synonym">Culex aegypti</name>
    <dbReference type="NCBI Taxonomy" id="7159"/>
    <lineage>
        <taxon>Eukaryota</taxon>
        <taxon>Metazoa</taxon>
        <taxon>Ecdysozoa</taxon>
        <taxon>Arthropoda</taxon>
        <taxon>Hexapoda</taxon>
        <taxon>Insecta</taxon>
        <taxon>Pterygota</taxon>
        <taxon>Neoptera</taxon>
        <taxon>Endopterygota</taxon>
        <taxon>Diptera</taxon>
        <taxon>Nematocera</taxon>
        <taxon>Culicoidea</taxon>
        <taxon>Culicidae</taxon>
        <taxon>Culicinae</taxon>
        <taxon>Aedini</taxon>
        <taxon>Aedes</taxon>
        <taxon>Stegomyia</taxon>
    </lineage>
</organism>
<keyword evidence="3" id="KW-0732">Signal</keyword>
<dbReference type="HOGENOM" id="CLU_075165_1_0_1"/>
<dbReference type="OMA" id="AYNSHAA"/>
<accession>A0A1S4FNF2</accession>
<dbReference type="AlphaFoldDB" id="A0A1S4FNF2"/>
<dbReference type="InterPro" id="IPR051217">
    <property type="entry name" value="Insect_Cuticle_Struc_Prot"/>
</dbReference>
<reference evidence="4" key="3">
    <citation type="submission" date="2012-09" db="EMBL/GenBank/DDBJ databases">
        <authorList>
            <consortium name="VectorBase"/>
        </authorList>
    </citation>
    <scope>NUCLEOTIDE SEQUENCE</scope>
    <source>
        <strain evidence="4">Liverpool</strain>
    </source>
</reference>
<name>A0A1S4FNF2_AEDAE</name>
<dbReference type="GO" id="GO:0005615">
    <property type="term" value="C:extracellular space"/>
    <property type="evidence" value="ECO:0007669"/>
    <property type="project" value="TreeGrafter"/>
</dbReference>
<dbReference type="Proteomes" id="UP000682892">
    <property type="component" value="Unassembled WGS sequence"/>
</dbReference>
<dbReference type="InterPro" id="IPR031311">
    <property type="entry name" value="CHIT_BIND_RR_consensus"/>
</dbReference>
<dbReference type="PROSITE" id="PS51155">
    <property type="entry name" value="CHIT_BIND_RR_2"/>
    <property type="match status" value="1"/>
</dbReference>
<dbReference type="KEGG" id="aag:5572410"/>
<dbReference type="Pfam" id="PF00379">
    <property type="entry name" value="Chitin_bind_4"/>
    <property type="match status" value="1"/>
</dbReference>
<proteinExistence type="predicted"/>
<dbReference type="GO" id="GO:0031012">
    <property type="term" value="C:extracellular matrix"/>
    <property type="evidence" value="ECO:0007669"/>
    <property type="project" value="TreeGrafter"/>
</dbReference>
<reference evidence="4" key="2">
    <citation type="journal article" date="2007" name="Science">
        <title>Genome sequence of Aedes aegypti, a major arbovirus vector.</title>
        <authorList>
            <person name="Nene V."/>
            <person name="Wortman J.R."/>
            <person name="Lawson D."/>
            <person name="Haas B."/>
            <person name="Kodira C."/>
            <person name="Tu Z.J."/>
            <person name="Loftus B."/>
            <person name="Xi Z."/>
            <person name="Megy K."/>
            <person name="Grabherr M."/>
            <person name="Ren Q."/>
            <person name="Zdobnov E.M."/>
            <person name="Lobo N.F."/>
            <person name="Campbell K.S."/>
            <person name="Brown S.E."/>
            <person name="Bonaldo M.F."/>
            <person name="Zhu J."/>
            <person name="Sinkins S.P."/>
            <person name="Hogenkamp D.G."/>
            <person name="Amedeo P."/>
            <person name="Arensburger P."/>
            <person name="Atkinson P.W."/>
            <person name="Bidwell S."/>
            <person name="Biedler J."/>
            <person name="Birney E."/>
            <person name="Bruggner R.V."/>
            <person name="Costas J."/>
            <person name="Coy M.R."/>
            <person name="Crabtree J."/>
            <person name="Crawford M."/>
            <person name="Debruyn B."/>
            <person name="Decaprio D."/>
            <person name="Eiglmeier K."/>
            <person name="Eisenstadt E."/>
            <person name="El-Dorry H."/>
            <person name="Gelbart W.M."/>
            <person name="Gomes S.L."/>
            <person name="Hammond M."/>
            <person name="Hannick L.I."/>
            <person name="Hogan J.R."/>
            <person name="Holmes M.H."/>
            <person name="Jaffe D."/>
            <person name="Johnston J.S."/>
            <person name="Kennedy R.C."/>
            <person name="Koo H."/>
            <person name="Kravitz S."/>
            <person name="Kriventseva E.V."/>
            <person name="Kulp D."/>
            <person name="Labutti K."/>
            <person name="Lee E."/>
            <person name="Li S."/>
            <person name="Lovin D.D."/>
            <person name="Mao C."/>
            <person name="Mauceli E."/>
            <person name="Menck C.F."/>
            <person name="Miller J.R."/>
            <person name="Montgomery P."/>
            <person name="Mori A."/>
            <person name="Nascimento A.L."/>
            <person name="Naveira H.F."/>
            <person name="Nusbaum C."/>
            <person name="O'leary S."/>
            <person name="Orvis J."/>
            <person name="Pertea M."/>
            <person name="Quesneville H."/>
            <person name="Reidenbach K.R."/>
            <person name="Rogers Y.H."/>
            <person name="Roth C.W."/>
            <person name="Schneider J.R."/>
            <person name="Schatz M."/>
            <person name="Shumway M."/>
            <person name="Stanke M."/>
            <person name="Stinson E.O."/>
            <person name="Tubio J.M."/>
            <person name="Vanzee J.P."/>
            <person name="Verjovski-Almeida S."/>
            <person name="Werner D."/>
            <person name="White O."/>
            <person name="Wyder S."/>
            <person name="Zeng Q."/>
            <person name="Zhao Q."/>
            <person name="Zhao Y."/>
            <person name="Hill C.A."/>
            <person name="Raikhel A.S."/>
            <person name="Soares M.B."/>
            <person name="Knudson D.L."/>
            <person name="Lee N.H."/>
            <person name="Galagan J."/>
            <person name="Salzberg S.L."/>
            <person name="Paulsen I.T."/>
            <person name="Dimopoulos G."/>
            <person name="Collins F.H."/>
            <person name="Birren B."/>
            <person name="Fraser-Liggett C.M."/>
            <person name="Severson D.W."/>
        </authorList>
    </citation>
    <scope>NUCLEOTIDE SEQUENCE [LARGE SCALE GENOMIC DNA]</scope>
    <source>
        <strain evidence="4">Liverpool</strain>
    </source>
</reference>
<keyword evidence="1 2" id="KW-0193">Cuticle</keyword>
<dbReference type="PANTHER" id="PTHR12236">
    <property type="entry name" value="STRUCTURAL CONTITUENT OF CUTICLE"/>
    <property type="match status" value="1"/>
</dbReference>
<reference evidence="4" key="1">
    <citation type="submission" date="2005-10" db="EMBL/GenBank/DDBJ databases">
        <authorList>
            <person name="Loftus B.J."/>
            <person name="Nene V.M."/>
            <person name="Hannick L.I."/>
            <person name="Bidwell S."/>
            <person name="Haas B."/>
            <person name="Amedeo P."/>
            <person name="Orvis J."/>
            <person name="Wortman J.R."/>
            <person name="White O.R."/>
            <person name="Salzberg S."/>
            <person name="Shumway M."/>
            <person name="Koo H."/>
            <person name="Zhao Y."/>
            <person name="Holmes M."/>
            <person name="Miller J."/>
            <person name="Schatz M."/>
            <person name="Pop M."/>
            <person name="Pai G."/>
            <person name="Utterback T."/>
            <person name="Rogers Y.-H."/>
            <person name="Kravitz S."/>
            <person name="Fraser C.M."/>
        </authorList>
    </citation>
    <scope>NUCLEOTIDE SEQUENCE</scope>
    <source>
        <strain evidence="4">Liverpool</strain>
    </source>
</reference>
<evidence type="ECO:0000256" key="3">
    <source>
        <dbReference type="SAM" id="SignalP"/>
    </source>
</evidence>
<feature type="signal peptide" evidence="3">
    <location>
        <begin position="1"/>
        <end position="17"/>
    </location>
</feature>
<gene>
    <name evidence="4" type="ORF">AaeL_AAEL009807</name>
</gene>
<dbReference type="PANTHER" id="PTHR12236:SF86">
    <property type="entry name" value="CCP84AC-RELATED"/>
    <property type="match status" value="1"/>
</dbReference>
<dbReference type="GO" id="GO:0042302">
    <property type="term" value="F:structural constituent of cuticle"/>
    <property type="evidence" value="ECO:0007669"/>
    <property type="project" value="UniProtKB-UniRule"/>
</dbReference>
<evidence type="ECO:0000313" key="4">
    <source>
        <dbReference type="EMBL" id="EAT38303.1"/>
    </source>
</evidence>
<evidence type="ECO:0000256" key="2">
    <source>
        <dbReference type="PROSITE-ProRule" id="PRU00497"/>
    </source>
</evidence>
<evidence type="ECO:0000313" key="5">
    <source>
        <dbReference type="Proteomes" id="UP000682892"/>
    </source>
</evidence>
<dbReference type="OrthoDB" id="5950222at2759"/>